<gene>
    <name evidence="2" type="ORF">Goarm_022609</name>
</gene>
<protein>
    <recommendedName>
        <fullName evidence="1">RNase H type-1 domain-containing protein</fullName>
    </recommendedName>
</protein>
<evidence type="ECO:0000313" key="2">
    <source>
        <dbReference type="EMBL" id="MBA0844963.1"/>
    </source>
</evidence>
<comment type="caution">
    <text evidence="2">The sequence shown here is derived from an EMBL/GenBank/DDBJ whole genome shotgun (WGS) entry which is preliminary data.</text>
</comment>
<dbReference type="PANTHER" id="PTHR47074:SF61">
    <property type="entry name" value="RNASE H TYPE-1 DOMAIN-CONTAINING PROTEIN"/>
    <property type="match status" value="1"/>
</dbReference>
<name>A0A7J9KEV2_9ROSI</name>
<dbReference type="Proteomes" id="UP000593575">
    <property type="component" value="Unassembled WGS sequence"/>
</dbReference>
<dbReference type="PANTHER" id="PTHR47074">
    <property type="entry name" value="BNAC02G40300D PROTEIN"/>
    <property type="match status" value="1"/>
</dbReference>
<dbReference type="AlphaFoldDB" id="A0A7J9KEV2"/>
<dbReference type="InterPro" id="IPR012337">
    <property type="entry name" value="RNaseH-like_sf"/>
</dbReference>
<dbReference type="GO" id="GO:0003676">
    <property type="term" value="F:nucleic acid binding"/>
    <property type="evidence" value="ECO:0007669"/>
    <property type="project" value="InterPro"/>
</dbReference>
<dbReference type="Pfam" id="PF13456">
    <property type="entry name" value="RVT_3"/>
    <property type="match status" value="1"/>
</dbReference>
<dbReference type="InterPro" id="IPR002156">
    <property type="entry name" value="RNaseH_domain"/>
</dbReference>
<sequence>MYGEVVCPLCKVDLENSEHLLWSCDVLQDVWDALQVRLPPFESSLGSANKERWRPPDVGIIKLNFDASFIQEKRLATTTVLARDYKGEVVGVETYLFEYVADSFVAEARACERALIFTRKMCFQRLLDMFFDEVTYIFVPRAVNEEAHVLAMEGRRRGVCGIWVNGAPDSVQMVVRKDRLAWEQRILRRAFWLIRDYEETLLADS</sequence>
<accession>A0A7J9KEV2</accession>
<keyword evidence="3" id="KW-1185">Reference proteome</keyword>
<proteinExistence type="predicted"/>
<evidence type="ECO:0000313" key="3">
    <source>
        <dbReference type="Proteomes" id="UP000593575"/>
    </source>
</evidence>
<dbReference type="InterPro" id="IPR052929">
    <property type="entry name" value="RNase_H-like_EbsB-rel"/>
</dbReference>
<dbReference type="EMBL" id="JABFAE010411770">
    <property type="protein sequence ID" value="MBA0844963.1"/>
    <property type="molecule type" value="Genomic_DNA"/>
</dbReference>
<dbReference type="SUPFAM" id="SSF53098">
    <property type="entry name" value="Ribonuclease H-like"/>
    <property type="match status" value="1"/>
</dbReference>
<evidence type="ECO:0000259" key="1">
    <source>
        <dbReference type="Pfam" id="PF13456"/>
    </source>
</evidence>
<organism evidence="2 3">
    <name type="scientific">Gossypium armourianum</name>
    <dbReference type="NCBI Taxonomy" id="34283"/>
    <lineage>
        <taxon>Eukaryota</taxon>
        <taxon>Viridiplantae</taxon>
        <taxon>Streptophyta</taxon>
        <taxon>Embryophyta</taxon>
        <taxon>Tracheophyta</taxon>
        <taxon>Spermatophyta</taxon>
        <taxon>Magnoliopsida</taxon>
        <taxon>eudicotyledons</taxon>
        <taxon>Gunneridae</taxon>
        <taxon>Pentapetalae</taxon>
        <taxon>rosids</taxon>
        <taxon>malvids</taxon>
        <taxon>Malvales</taxon>
        <taxon>Malvaceae</taxon>
        <taxon>Malvoideae</taxon>
        <taxon>Gossypium</taxon>
    </lineage>
</organism>
<dbReference type="GO" id="GO:0004523">
    <property type="term" value="F:RNA-DNA hybrid ribonuclease activity"/>
    <property type="evidence" value="ECO:0007669"/>
    <property type="project" value="InterPro"/>
</dbReference>
<feature type="non-terminal residue" evidence="2">
    <location>
        <position position="1"/>
    </location>
</feature>
<reference evidence="2 3" key="1">
    <citation type="journal article" date="2019" name="Genome Biol. Evol.">
        <title>Insights into the evolution of the New World diploid cottons (Gossypium, subgenus Houzingenia) based on genome sequencing.</title>
        <authorList>
            <person name="Grover C.E."/>
            <person name="Arick M.A. 2nd"/>
            <person name="Thrash A."/>
            <person name="Conover J.L."/>
            <person name="Sanders W.S."/>
            <person name="Peterson D.G."/>
            <person name="Frelichowski J.E."/>
            <person name="Scheffler J.A."/>
            <person name="Scheffler B.E."/>
            <person name="Wendel J.F."/>
        </authorList>
    </citation>
    <scope>NUCLEOTIDE SEQUENCE [LARGE SCALE GENOMIC DNA]</scope>
    <source>
        <strain evidence="2">6</strain>
        <tissue evidence="2">Leaf</tissue>
    </source>
</reference>
<feature type="domain" description="RNase H type-1" evidence="1">
    <location>
        <begin position="64"/>
        <end position="126"/>
    </location>
</feature>